<evidence type="ECO:0000259" key="8">
    <source>
        <dbReference type="Pfam" id="PF00881"/>
    </source>
</evidence>
<dbReference type="EMBL" id="PXYV01000066">
    <property type="protein sequence ID" value="PSR20363.1"/>
    <property type="molecule type" value="Genomic_DNA"/>
</dbReference>
<dbReference type="PANTHER" id="PTHR43821:SF1">
    <property type="entry name" value="NAD(P)H NITROREDUCTASE YDJA-RELATED"/>
    <property type="match status" value="1"/>
</dbReference>
<keyword evidence="5" id="KW-0521">NADP</keyword>
<dbReference type="InterPro" id="IPR052530">
    <property type="entry name" value="NAD(P)H_nitroreductase"/>
</dbReference>
<dbReference type="CDD" id="cd02135">
    <property type="entry name" value="YdjA-like"/>
    <property type="match status" value="1"/>
</dbReference>
<evidence type="ECO:0000313" key="9">
    <source>
        <dbReference type="EMBL" id="PSR20363.1"/>
    </source>
</evidence>
<evidence type="ECO:0000256" key="5">
    <source>
        <dbReference type="ARBA" id="ARBA00022857"/>
    </source>
</evidence>
<evidence type="ECO:0000256" key="7">
    <source>
        <dbReference type="ARBA" id="ARBA00023027"/>
    </source>
</evidence>
<dbReference type="Gene3D" id="3.40.109.10">
    <property type="entry name" value="NADH Oxidase"/>
    <property type="match status" value="1"/>
</dbReference>
<comment type="cofactor">
    <cofactor evidence="1">
        <name>FMN</name>
        <dbReference type="ChEBI" id="CHEBI:58210"/>
    </cofactor>
</comment>
<reference evidence="9 10" key="1">
    <citation type="journal article" date="2014" name="BMC Genomics">
        <title>Comparison of environmental and isolate Sulfobacillus genomes reveals diverse carbon, sulfur, nitrogen, and hydrogen metabolisms.</title>
        <authorList>
            <person name="Justice N.B."/>
            <person name="Norman A."/>
            <person name="Brown C.T."/>
            <person name="Singh A."/>
            <person name="Thomas B.C."/>
            <person name="Banfield J.F."/>
        </authorList>
    </citation>
    <scope>NUCLEOTIDE SEQUENCE [LARGE SCALE GENOMIC DNA]</scope>
    <source>
        <strain evidence="9">AMDSBA3</strain>
    </source>
</reference>
<evidence type="ECO:0000256" key="3">
    <source>
        <dbReference type="ARBA" id="ARBA00022630"/>
    </source>
</evidence>
<keyword evidence="7" id="KW-0520">NAD</keyword>
<dbReference type="SUPFAM" id="SSF55469">
    <property type="entry name" value="FMN-dependent nitroreductase-like"/>
    <property type="match status" value="1"/>
</dbReference>
<dbReference type="GO" id="GO:0016491">
    <property type="term" value="F:oxidoreductase activity"/>
    <property type="evidence" value="ECO:0007669"/>
    <property type="project" value="UniProtKB-KW"/>
</dbReference>
<organism evidence="9 10">
    <name type="scientific">Sulfobacillus acidophilus</name>
    <dbReference type="NCBI Taxonomy" id="53633"/>
    <lineage>
        <taxon>Bacteria</taxon>
        <taxon>Bacillati</taxon>
        <taxon>Bacillota</taxon>
        <taxon>Clostridia</taxon>
        <taxon>Eubacteriales</taxon>
        <taxon>Clostridiales Family XVII. Incertae Sedis</taxon>
        <taxon>Sulfobacillus</taxon>
    </lineage>
</organism>
<dbReference type="Pfam" id="PF00881">
    <property type="entry name" value="Nitroreductase"/>
    <property type="match status" value="1"/>
</dbReference>
<feature type="domain" description="Nitroreductase" evidence="8">
    <location>
        <begin position="7"/>
        <end position="165"/>
    </location>
</feature>
<dbReference type="InterPro" id="IPR029479">
    <property type="entry name" value="Nitroreductase"/>
</dbReference>
<dbReference type="InterPro" id="IPR026021">
    <property type="entry name" value="YdjA-like"/>
</dbReference>
<dbReference type="Proteomes" id="UP000241848">
    <property type="component" value="Unassembled WGS sequence"/>
</dbReference>
<dbReference type="PANTHER" id="PTHR43821">
    <property type="entry name" value="NAD(P)H NITROREDUCTASE YDJA-RELATED"/>
    <property type="match status" value="1"/>
</dbReference>
<comment type="caution">
    <text evidence="9">The sequence shown here is derived from an EMBL/GenBank/DDBJ whole genome shotgun (WGS) entry which is preliminary data.</text>
</comment>
<comment type="similarity">
    <text evidence="2">Belongs to the nitroreductase family.</text>
</comment>
<keyword evidence="4" id="KW-0288">FMN</keyword>
<evidence type="ECO:0000313" key="10">
    <source>
        <dbReference type="Proteomes" id="UP000241848"/>
    </source>
</evidence>
<dbReference type="InterPro" id="IPR000415">
    <property type="entry name" value="Nitroreductase-like"/>
</dbReference>
<dbReference type="AlphaFoldDB" id="A0A2T2WDQ8"/>
<evidence type="ECO:0000256" key="1">
    <source>
        <dbReference type="ARBA" id="ARBA00001917"/>
    </source>
</evidence>
<evidence type="ECO:0000256" key="6">
    <source>
        <dbReference type="ARBA" id="ARBA00023002"/>
    </source>
</evidence>
<evidence type="ECO:0000256" key="2">
    <source>
        <dbReference type="ARBA" id="ARBA00007118"/>
    </source>
</evidence>
<keyword evidence="3" id="KW-0285">Flavoprotein</keyword>
<name>A0A2T2WDQ8_9FIRM</name>
<gene>
    <name evidence="9" type="ORF">C7B45_15230</name>
</gene>
<evidence type="ECO:0000256" key="4">
    <source>
        <dbReference type="ARBA" id="ARBA00022643"/>
    </source>
</evidence>
<protein>
    <submittedName>
        <fullName evidence="9">Nitroreductase</fullName>
    </submittedName>
</protein>
<keyword evidence="6" id="KW-0560">Oxidoreductase</keyword>
<sequence length="185" mass="21526">MEIREALRSRRSVRRFKAQSIPESIIRDILSYAPWVPNHHVSEPWRFVAITGQSLEELADLRRDAVLAKRQGQPDGIARAERARAEFLEAAWVIAVIQKLDARPDRQKEDYASMAMATYNLMLVAWDYHIGSYWNTGPLLTDAAVWQWLNLSEDERPVAFVRMGYPEIIPVTRRTPIEERLQIKR</sequence>
<accession>A0A2T2WDQ8</accession>
<proteinExistence type="inferred from homology"/>